<accession>A0A9W9ZWB2</accession>
<name>A0A9W9ZWB2_9CNID</name>
<proteinExistence type="predicted"/>
<organism evidence="1 2">
    <name type="scientific">Desmophyllum pertusum</name>
    <dbReference type="NCBI Taxonomy" id="174260"/>
    <lineage>
        <taxon>Eukaryota</taxon>
        <taxon>Metazoa</taxon>
        <taxon>Cnidaria</taxon>
        <taxon>Anthozoa</taxon>
        <taxon>Hexacorallia</taxon>
        <taxon>Scleractinia</taxon>
        <taxon>Caryophylliina</taxon>
        <taxon>Caryophylliidae</taxon>
        <taxon>Desmophyllum</taxon>
    </lineage>
</organism>
<reference evidence="1" key="1">
    <citation type="submission" date="2023-01" db="EMBL/GenBank/DDBJ databases">
        <title>Genome assembly of the deep-sea coral Lophelia pertusa.</title>
        <authorList>
            <person name="Herrera S."/>
            <person name="Cordes E."/>
        </authorList>
    </citation>
    <scope>NUCLEOTIDE SEQUENCE</scope>
    <source>
        <strain evidence="1">USNM1676648</strain>
        <tissue evidence="1">Polyp</tissue>
    </source>
</reference>
<gene>
    <name evidence="1" type="ORF">OS493_036498</name>
</gene>
<dbReference type="Proteomes" id="UP001163046">
    <property type="component" value="Unassembled WGS sequence"/>
</dbReference>
<dbReference type="EMBL" id="MU825457">
    <property type="protein sequence ID" value="KAJ7388645.1"/>
    <property type="molecule type" value="Genomic_DNA"/>
</dbReference>
<dbReference type="AlphaFoldDB" id="A0A9W9ZWB2"/>
<sequence>MRIIYWLFNAGDDRNWNNIVVFGSYAVTAVCSDQSINGPLVASGSGDELHSRGSEDYQWSGRITKLGDKNRLETALIMKGTQTKQCGAGPYIMTSSQEKSSHCTPGMRAEYVIFDTTGAENKKLESLVKC</sequence>
<evidence type="ECO:0000313" key="1">
    <source>
        <dbReference type="EMBL" id="KAJ7388645.1"/>
    </source>
</evidence>
<protein>
    <submittedName>
        <fullName evidence="1">Uncharacterized protein</fullName>
    </submittedName>
</protein>
<comment type="caution">
    <text evidence="1">The sequence shown here is derived from an EMBL/GenBank/DDBJ whole genome shotgun (WGS) entry which is preliminary data.</text>
</comment>
<keyword evidence="2" id="KW-1185">Reference proteome</keyword>
<evidence type="ECO:0000313" key="2">
    <source>
        <dbReference type="Proteomes" id="UP001163046"/>
    </source>
</evidence>